<accession>A0A834XTN6</accession>
<gene>
    <name evidence="5" type="ORF">HCN44_001613</name>
</gene>
<dbReference type="SUPFAM" id="SSF48452">
    <property type="entry name" value="TPR-like"/>
    <property type="match status" value="1"/>
</dbReference>
<dbReference type="GO" id="GO:0042826">
    <property type="term" value="F:histone deacetylase binding"/>
    <property type="evidence" value="ECO:0007669"/>
    <property type="project" value="TreeGrafter"/>
</dbReference>
<keyword evidence="3" id="KW-0949">S-adenosyl-L-methionine</keyword>
<comment type="caution">
    <text evidence="5">The sequence shown here is derived from an EMBL/GenBank/DDBJ whole genome shotgun (WGS) entry which is preliminary data.</text>
</comment>
<dbReference type="Pfam" id="PF00856">
    <property type="entry name" value="SET"/>
    <property type="match status" value="1"/>
</dbReference>
<dbReference type="GO" id="GO:0005737">
    <property type="term" value="C:cytoplasm"/>
    <property type="evidence" value="ECO:0007669"/>
    <property type="project" value="TreeGrafter"/>
</dbReference>
<dbReference type="AlphaFoldDB" id="A0A834XTN6"/>
<dbReference type="InterPro" id="IPR001214">
    <property type="entry name" value="SET_dom"/>
</dbReference>
<dbReference type="GO" id="GO:0005634">
    <property type="term" value="C:nucleus"/>
    <property type="evidence" value="ECO:0007669"/>
    <property type="project" value="TreeGrafter"/>
</dbReference>
<dbReference type="SUPFAM" id="SSF82199">
    <property type="entry name" value="SET domain"/>
    <property type="match status" value="1"/>
</dbReference>
<dbReference type="GO" id="GO:0008276">
    <property type="term" value="F:protein methyltransferase activity"/>
    <property type="evidence" value="ECO:0007669"/>
    <property type="project" value="UniProtKB-ARBA"/>
</dbReference>
<evidence type="ECO:0000256" key="2">
    <source>
        <dbReference type="ARBA" id="ARBA00022679"/>
    </source>
</evidence>
<proteinExistence type="predicted"/>
<dbReference type="PANTHER" id="PTHR46165">
    <property type="entry name" value="SET AND MYND DOMAIN-CONTAINING PROTEIN 4"/>
    <property type="match status" value="1"/>
</dbReference>
<dbReference type="InterPro" id="IPR011990">
    <property type="entry name" value="TPR-like_helical_dom_sf"/>
</dbReference>
<dbReference type="EMBL" id="JACMRX010000003">
    <property type="protein sequence ID" value="KAF7992288.1"/>
    <property type="molecule type" value="Genomic_DNA"/>
</dbReference>
<dbReference type="InterPro" id="IPR046341">
    <property type="entry name" value="SET_dom_sf"/>
</dbReference>
<evidence type="ECO:0000313" key="5">
    <source>
        <dbReference type="EMBL" id="KAF7992288.1"/>
    </source>
</evidence>
<keyword evidence="6" id="KW-1185">Reference proteome</keyword>
<evidence type="ECO:0000259" key="4">
    <source>
        <dbReference type="Pfam" id="PF00856"/>
    </source>
</evidence>
<organism evidence="5 6">
    <name type="scientific">Aphidius gifuensis</name>
    <name type="common">Parasitoid wasp</name>
    <dbReference type="NCBI Taxonomy" id="684658"/>
    <lineage>
        <taxon>Eukaryota</taxon>
        <taxon>Metazoa</taxon>
        <taxon>Ecdysozoa</taxon>
        <taxon>Arthropoda</taxon>
        <taxon>Hexapoda</taxon>
        <taxon>Insecta</taxon>
        <taxon>Pterygota</taxon>
        <taxon>Neoptera</taxon>
        <taxon>Endopterygota</taxon>
        <taxon>Hymenoptera</taxon>
        <taxon>Apocrita</taxon>
        <taxon>Ichneumonoidea</taxon>
        <taxon>Braconidae</taxon>
        <taxon>Aphidiinae</taxon>
        <taxon>Aphidius</taxon>
    </lineage>
</organism>
<name>A0A834XTN6_APHGI</name>
<evidence type="ECO:0000256" key="3">
    <source>
        <dbReference type="ARBA" id="ARBA00022691"/>
    </source>
</evidence>
<dbReference type="InterPro" id="IPR052097">
    <property type="entry name" value="SET-MYND_domain_protein"/>
</dbReference>
<sequence>MKSIKKHVFHRKCSQVMKWIISYETAETYEEKINVFLSQSIELNIMKDMIKNKKNITLKKNIKLSRQWKKEGNKIFKTKSKNYLDFSIESFTKSIAFAPIGSKELSLGYANRSVVLLKSNLYENCLLDIEQALKTGYPDNLKAKLFIRQMLCFHILKPHSKLESSISYANVLQWLPKMNKNNANYKIVENIMNNYQQISMSLGNPHNNLSTSLLDTTNYESFHNLIKHLPPLTECISLKNVGIMTATAILLMQPDILGTNLTSKEWANNKWIPYTAGLLLKYKFIFDYNFLANADIFEDDYTNKLMVVEPMIKVFRHSCNPNANDLIHQSTTSIFATKPIKKGEENVPRNASKKLKMIKKKILEYVETSGEINKEKLIKAVEDACVTSDIYNRNIDFLCHEIIGLPLVVQKLYHQIATRNFL</sequence>
<keyword evidence="1" id="KW-0489">Methyltransferase</keyword>
<dbReference type="OrthoDB" id="7770870at2759"/>
<dbReference type="Gene3D" id="1.25.40.10">
    <property type="entry name" value="Tetratricopeptide repeat domain"/>
    <property type="match status" value="1"/>
</dbReference>
<keyword evidence="2" id="KW-0808">Transferase</keyword>
<dbReference type="Gene3D" id="2.170.270.10">
    <property type="entry name" value="SET domain"/>
    <property type="match status" value="1"/>
</dbReference>
<feature type="domain" description="SET" evidence="4">
    <location>
        <begin position="272"/>
        <end position="345"/>
    </location>
</feature>
<reference evidence="5 6" key="1">
    <citation type="submission" date="2020-08" db="EMBL/GenBank/DDBJ databases">
        <title>Aphidius gifuensis genome sequencing and assembly.</title>
        <authorList>
            <person name="Du Z."/>
        </authorList>
    </citation>
    <scope>NUCLEOTIDE SEQUENCE [LARGE SCALE GENOMIC DNA]</scope>
    <source>
        <strain evidence="5">YNYX2018</strain>
        <tissue evidence="5">Adults</tissue>
    </source>
</reference>
<dbReference type="GO" id="GO:0008757">
    <property type="term" value="F:S-adenosylmethionine-dependent methyltransferase activity"/>
    <property type="evidence" value="ECO:0007669"/>
    <property type="project" value="UniProtKB-ARBA"/>
</dbReference>
<dbReference type="Proteomes" id="UP000639338">
    <property type="component" value="Unassembled WGS sequence"/>
</dbReference>
<evidence type="ECO:0000313" key="6">
    <source>
        <dbReference type="Proteomes" id="UP000639338"/>
    </source>
</evidence>
<dbReference type="PANTHER" id="PTHR46165:SF2">
    <property type="entry name" value="SET AND MYND DOMAIN-CONTAINING PROTEIN 4"/>
    <property type="match status" value="1"/>
</dbReference>
<dbReference type="GO" id="GO:0032259">
    <property type="term" value="P:methylation"/>
    <property type="evidence" value="ECO:0007669"/>
    <property type="project" value="UniProtKB-KW"/>
</dbReference>
<protein>
    <recommendedName>
        <fullName evidence="4">SET domain-containing protein</fullName>
    </recommendedName>
</protein>
<dbReference type="GO" id="GO:0008170">
    <property type="term" value="F:N-methyltransferase activity"/>
    <property type="evidence" value="ECO:0007669"/>
    <property type="project" value="UniProtKB-ARBA"/>
</dbReference>
<evidence type="ECO:0000256" key="1">
    <source>
        <dbReference type="ARBA" id="ARBA00022603"/>
    </source>
</evidence>